<feature type="signal peptide" evidence="1">
    <location>
        <begin position="1"/>
        <end position="18"/>
    </location>
</feature>
<dbReference type="AlphaFoldDB" id="A0A6I4I9P3"/>
<sequence>MKYLFFSIALLFCIQAYAQVNRCDSIVWRAGRPLVWADYKAQPDTNSIVAAYTNSGFIRTWSAKDYRLYTSMVTYFYPCVSWRKGEASERLLAHEQLHFDITEYFKRMYFKKVARARYTPATLPQLMDYIYQEVIAGLQVMQREYDIQTKHSLDEKQQAIWQRKVKRLLNSTKAYDKPELVVQLPR</sequence>
<reference evidence="2 3" key="1">
    <citation type="submission" date="2019-12" db="EMBL/GenBank/DDBJ databases">
        <title>Mucilaginibacter sp. HME9299 genome sequencing and assembly.</title>
        <authorList>
            <person name="Kang H."/>
            <person name="Kim H."/>
            <person name="Joh K."/>
        </authorList>
    </citation>
    <scope>NUCLEOTIDE SEQUENCE [LARGE SCALE GENOMIC DNA]</scope>
    <source>
        <strain evidence="2 3">HME9299</strain>
    </source>
</reference>
<name>A0A6I4I9P3_9SPHI</name>
<evidence type="ECO:0008006" key="4">
    <source>
        <dbReference type="Google" id="ProtNLM"/>
    </source>
</evidence>
<evidence type="ECO:0000313" key="2">
    <source>
        <dbReference type="EMBL" id="MVN90186.1"/>
    </source>
</evidence>
<protein>
    <recommendedName>
        <fullName evidence="4">DUF922 domain-containing protein</fullName>
    </recommendedName>
</protein>
<dbReference type="OrthoDB" id="5431540at2"/>
<dbReference type="Proteomes" id="UP000434850">
    <property type="component" value="Unassembled WGS sequence"/>
</dbReference>
<gene>
    <name evidence="2" type="ORF">GO816_03520</name>
</gene>
<comment type="caution">
    <text evidence="2">The sequence shown here is derived from an EMBL/GenBank/DDBJ whole genome shotgun (WGS) entry which is preliminary data.</text>
</comment>
<feature type="chain" id="PRO_5026340995" description="DUF922 domain-containing protein" evidence="1">
    <location>
        <begin position="19"/>
        <end position="186"/>
    </location>
</feature>
<dbReference type="EMBL" id="WQLA01000001">
    <property type="protein sequence ID" value="MVN90186.1"/>
    <property type="molecule type" value="Genomic_DNA"/>
</dbReference>
<evidence type="ECO:0000313" key="3">
    <source>
        <dbReference type="Proteomes" id="UP000434850"/>
    </source>
</evidence>
<accession>A0A6I4I9P3</accession>
<evidence type="ECO:0000256" key="1">
    <source>
        <dbReference type="SAM" id="SignalP"/>
    </source>
</evidence>
<keyword evidence="3" id="KW-1185">Reference proteome</keyword>
<keyword evidence="1" id="KW-0732">Signal</keyword>
<dbReference type="RefSeq" id="WP_157539953.1">
    <property type="nucleotide sequence ID" value="NZ_WQLA01000001.1"/>
</dbReference>
<proteinExistence type="predicted"/>
<organism evidence="2 3">
    <name type="scientific">Mucilaginibacter aquatilis</name>
    <dbReference type="NCBI Taxonomy" id="1517760"/>
    <lineage>
        <taxon>Bacteria</taxon>
        <taxon>Pseudomonadati</taxon>
        <taxon>Bacteroidota</taxon>
        <taxon>Sphingobacteriia</taxon>
        <taxon>Sphingobacteriales</taxon>
        <taxon>Sphingobacteriaceae</taxon>
        <taxon>Mucilaginibacter</taxon>
    </lineage>
</organism>